<dbReference type="PANTHER" id="PTHR11693:SF22">
    <property type="entry name" value="ATP SYNTHASE SUBUNIT GAMMA, MITOCHONDRIAL"/>
    <property type="match status" value="1"/>
</dbReference>
<dbReference type="SUPFAM" id="SSF52943">
    <property type="entry name" value="ATP synthase (F1-ATPase), gamma subunit"/>
    <property type="match status" value="1"/>
</dbReference>
<keyword evidence="9 10" id="KW-0066">ATP synthesis</keyword>
<gene>
    <name evidence="10 11" type="primary">atpG</name>
    <name evidence="11" type="ORF">ENV70_02835</name>
</gene>
<dbReference type="Gene3D" id="1.10.287.80">
    <property type="entry name" value="ATP synthase, gamma subunit, helix hairpin domain"/>
    <property type="match status" value="2"/>
</dbReference>
<comment type="subcellular location">
    <subcellularLocation>
        <location evidence="10">Cell membrane</location>
        <topology evidence="10">Peripheral membrane protein</topology>
    </subcellularLocation>
    <subcellularLocation>
        <location evidence="2">Membrane</location>
        <topology evidence="2">Peripheral membrane protein</topology>
    </subcellularLocation>
</comment>
<evidence type="ECO:0000256" key="3">
    <source>
        <dbReference type="ARBA" id="ARBA00007681"/>
    </source>
</evidence>
<proteinExistence type="inferred from homology"/>
<dbReference type="InterPro" id="IPR035968">
    <property type="entry name" value="ATP_synth_F1_ATPase_gsu"/>
</dbReference>
<evidence type="ECO:0000256" key="10">
    <source>
        <dbReference type="HAMAP-Rule" id="MF_00815"/>
    </source>
</evidence>
<comment type="caution">
    <text evidence="11">The sequence shown here is derived from an EMBL/GenBank/DDBJ whole genome shotgun (WGS) entry which is preliminary data.</text>
</comment>
<dbReference type="PRINTS" id="PR00126">
    <property type="entry name" value="ATPASEGAMMA"/>
</dbReference>
<dbReference type="Pfam" id="PF00231">
    <property type="entry name" value="ATP-synt"/>
    <property type="match status" value="1"/>
</dbReference>
<keyword evidence="4 10" id="KW-0813">Transport</keyword>
<reference evidence="11" key="1">
    <citation type="journal article" date="2020" name="mSystems">
        <title>Genome- and Community-Level Interaction Insights into Carbon Utilization and Element Cycling Functions of Hydrothermarchaeota in Hydrothermal Sediment.</title>
        <authorList>
            <person name="Zhou Z."/>
            <person name="Liu Y."/>
            <person name="Xu W."/>
            <person name="Pan J."/>
            <person name="Luo Z.H."/>
            <person name="Li M."/>
        </authorList>
    </citation>
    <scope>NUCLEOTIDE SEQUENCE [LARGE SCALE GENOMIC DNA]</scope>
    <source>
        <strain evidence="11">SpSt-783</strain>
    </source>
</reference>
<dbReference type="GO" id="GO:0046933">
    <property type="term" value="F:proton-transporting ATP synthase activity, rotational mechanism"/>
    <property type="evidence" value="ECO:0007669"/>
    <property type="project" value="UniProtKB-UniRule"/>
</dbReference>
<keyword evidence="10" id="KW-1003">Cell membrane</keyword>
<name>A0A7C6AFS0_UNCW3</name>
<dbReference type="Gene3D" id="3.40.1380.10">
    <property type="match status" value="1"/>
</dbReference>
<accession>A0A7C6AFS0</accession>
<dbReference type="EMBL" id="DTHJ01000060">
    <property type="protein sequence ID" value="HHS62539.1"/>
    <property type="molecule type" value="Genomic_DNA"/>
</dbReference>
<dbReference type="GO" id="GO:0042777">
    <property type="term" value="P:proton motive force-driven plasma membrane ATP synthesis"/>
    <property type="evidence" value="ECO:0007669"/>
    <property type="project" value="UniProtKB-UniRule"/>
</dbReference>
<evidence type="ECO:0000256" key="7">
    <source>
        <dbReference type="ARBA" id="ARBA00023136"/>
    </source>
</evidence>
<dbReference type="AlphaFoldDB" id="A0A7C6AFS0"/>
<dbReference type="GO" id="GO:0005886">
    <property type="term" value="C:plasma membrane"/>
    <property type="evidence" value="ECO:0007669"/>
    <property type="project" value="UniProtKB-SubCell"/>
</dbReference>
<comment type="function">
    <text evidence="1 10">Produces ATP from ADP in the presence of a proton gradient across the membrane. The gamma chain is believed to be important in regulating ATPase activity and the flow of protons through the CF(0) complex.</text>
</comment>
<comment type="subunit">
    <text evidence="10">F-type ATPases have 2 components, CF(1) - the catalytic core - and CF(0) - the membrane proton channel. CF(1) has five subunits: alpha(3), beta(3), gamma(1), delta(1), epsilon(1). CF(0) has three main subunits: a, b and c.</text>
</comment>
<dbReference type="NCBIfam" id="TIGR01146">
    <property type="entry name" value="ATPsyn_F1gamma"/>
    <property type="match status" value="1"/>
</dbReference>
<dbReference type="GO" id="GO:0005524">
    <property type="term" value="F:ATP binding"/>
    <property type="evidence" value="ECO:0007669"/>
    <property type="project" value="UniProtKB-UniRule"/>
</dbReference>
<sequence>MASVRDIKRHIKSVGNIKKITKTMQMVAGAKMTKTLSALMASRPYAQLAWNLLLNLAPKTERELHPLLQKREIKNRLIVLITSDRGLCGAFNMNIIGEALKQIKDKETSSILAVGRKGRDFFIRRGYRVIAEFTGLGAPVPFISITPISRIIIEEFIKGNVDEVDLVYSDYISNVVQRPTVLRLLPFHQEQPEEPFLAQFLYEPSPGEVIDTLLVRIIEYKIYAAVLESQASEFSARMMAMKNATENAENLIQSLTLSYNKARQEGITKELTELSTTKAVIESLEK</sequence>
<keyword evidence="8 10" id="KW-0139">CF(1)</keyword>
<evidence type="ECO:0000256" key="4">
    <source>
        <dbReference type="ARBA" id="ARBA00022448"/>
    </source>
</evidence>
<evidence type="ECO:0000256" key="9">
    <source>
        <dbReference type="ARBA" id="ARBA00023310"/>
    </source>
</evidence>
<organism evidence="11">
    <name type="scientific">candidate division WOR-3 bacterium</name>
    <dbReference type="NCBI Taxonomy" id="2052148"/>
    <lineage>
        <taxon>Bacteria</taxon>
        <taxon>Bacteria division WOR-3</taxon>
    </lineage>
</organism>
<dbReference type="GO" id="GO:0045259">
    <property type="term" value="C:proton-transporting ATP synthase complex"/>
    <property type="evidence" value="ECO:0007669"/>
    <property type="project" value="UniProtKB-KW"/>
</dbReference>
<comment type="similarity">
    <text evidence="3 10">Belongs to the ATPase gamma chain family.</text>
</comment>
<evidence type="ECO:0000256" key="2">
    <source>
        <dbReference type="ARBA" id="ARBA00004170"/>
    </source>
</evidence>
<keyword evidence="7 10" id="KW-0472">Membrane</keyword>
<evidence type="ECO:0000256" key="1">
    <source>
        <dbReference type="ARBA" id="ARBA00003456"/>
    </source>
</evidence>
<evidence type="ECO:0000256" key="6">
    <source>
        <dbReference type="ARBA" id="ARBA00023065"/>
    </source>
</evidence>
<dbReference type="InterPro" id="IPR000131">
    <property type="entry name" value="ATP_synth_F1_gsu"/>
</dbReference>
<dbReference type="CDD" id="cd12151">
    <property type="entry name" value="F1-ATPase_gamma"/>
    <property type="match status" value="1"/>
</dbReference>
<keyword evidence="5 10" id="KW-0375">Hydrogen ion transport</keyword>
<evidence type="ECO:0000256" key="8">
    <source>
        <dbReference type="ARBA" id="ARBA00023196"/>
    </source>
</evidence>
<keyword evidence="6 10" id="KW-0406">Ion transport</keyword>
<protein>
    <recommendedName>
        <fullName evidence="10">ATP synthase gamma chain</fullName>
    </recommendedName>
    <alternativeName>
        <fullName evidence="10">ATP synthase F1 sector gamma subunit</fullName>
    </alternativeName>
    <alternativeName>
        <fullName evidence="10">F-ATPase gamma subunit</fullName>
    </alternativeName>
</protein>
<evidence type="ECO:0000313" key="11">
    <source>
        <dbReference type="EMBL" id="HHS62539.1"/>
    </source>
</evidence>
<evidence type="ECO:0000256" key="5">
    <source>
        <dbReference type="ARBA" id="ARBA00022781"/>
    </source>
</evidence>
<dbReference type="PANTHER" id="PTHR11693">
    <property type="entry name" value="ATP SYNTHASE GAMMA CHAIN"/>
    <property type="match status" value="1"/>
</dbReference>
<dbReference type="HAMAP" id="MF_00815">
    <property type="entry name" value="ATP_synth_gamma_bact"/>
    <property type="match status" value="1"/>
</dbReference>